<dbReference type="Pfam" id="PF17932">
    <property type="entry name" value="TetR_C_24"/>
    <property type="match status" value="1"/>
</dbReference>
<evidence type="ECO:0000256" key="2">
    <source>
        <dbReference type="PROSITE-ProRule" id="PRU00335"/>
    </source>
</evidence>
<dbReference type="SUPFAM" id="SSF48498">
    <property type="entry name" value="Tetracyclin repressor-like, C-terminal domain"/>
    <property type="match status" value="1"/>
</dbReference>
<dbReference type="GO" id="GO:0000976">
    <property type="term" value="F:transcription cis-regulatory region binding"/>
    <property type="evidence" value="ECO:0007669"/>
    <property type="project" value="TreeGrafter"/>
</dbReference>
<dbReference type="Proteomes" id="UP000249616">
    <property type="component" value="Chromosome"/>
</dbReference>
<dbReference type="InterPro" id="IPR041490">
    <property type="entry name" value="KstR2_TetR_C"/>
</dbReference>
<dbReference type="Gene3D" id="1.10.357.10">
    <property type="entry name" value="Tetracycline Repressor, domain 2"/>
    <property type="match status" value="1"/>
</dbReference>
<evidence type="ECO:0000256" key="3">
    <source>
        <dbReference type="SAM" id="MobiDB-lite"/>
    </source>
</evidence>
<evidence type="ECO:0000313" key="6">
    <source>
        <dbReference type="Proteomes" id="UP000249616"/>
    </source>
</evidence>
<feature type="compositionally biased region" description="Basic residues" evidence="3">
    <location>
        <begin position="183"/>
        <end position="196"/>
    </location>
</feature>
<feature type="DNA-binding region" description="H-T-H motif" evidence="2">
    <location>
        <begin position="18"/>
        <end position="37"/>
    </location>
</feature>
<protein>
    <submittedName>
        <fullName evidence="5">TetR family transcriptional regulator</fullName>
    </submittedName>
</protein>
<dbReference type="InterPro" id="IPR036271">
    <property type="entry name" value="Tet_transcr_reg_TetR-rel_C_sf"/>
</dbReference>
<feature type="region of interest" description="Disordered" evidence="3">
    <location>
        <begin position="183"/>
        <end position="203"/>
    </location>
</feature>
<evidence type="ECO:0000313" key="5">
    <source>
        <dbReference type="EMBL" id="AWW35552.1"/>
    </source>
</evidence>
<name>A0A2Z4IRE6_9ACTN</name>
<gene>
    <name evidence="5" type="ORF">DN051_01805</name>
</gene>
<feature type="domain" description="HTH tetR-type" evidence="4">
    <location>
        <begin position="1"/>
        <end position="55"/>
    </location>
</feature>
<dbReference type="SUPFAM" id="SSF46689">
    <property type="entry name" value="Homeodomain-like"/>
    <property type="match status" value="1"/>
</dbReference>
<organism evidence="5 6">
    <name type="scientific">Streptomyces cadmiisoli</name>
    <dbReference type="NCBI Taxonomy" id="2184053"/>
    <lineage>
        <taxon>Bacteria</taxon>
        <taxon>Bacillati</taxon>
        <taxon>Actinomycetota</taxon>
        <taxon>Actinomycetes</taxon>
        <taxon>Kitasatosporales</taxon>
        <taxon>Streptomycetaceae</taxon>
        <taxon>Streptomyces</taxon>
        <taxon>Streptomyces aurantiacus group</taxon>
    </lineage>
</organism>
<evidence type="ECO:0000256" key="1">
    <source>
        <dbReference type="ARBA" id="ARBA00023125"/>
    </source>
</evidence>
<dbReference type="EMBL" id="CP030073">
    <property type="protein sequence ID" value="AWW35552.1"/>
    <property type="molecule type" value="Genomic_DNA"/>
</dbReference>
<reference evidence="5 6" key="1">
    <citation type="journal article" date="2019" name="Int. J. Syst. Evol. Microbiol.">
        <title>Streptomyces cadmiisoli sp. nov., a novel actinomycete isolated from cadmium-contaminated soil.</title>
        <authorList>
            <person name="Li K."/>
            <person name="Tang X."/>
            <person name="Zhao J."/>
            <person name="Guo Y."/>
            <person name="Tang Y."/>
            <person name="Gao J."/>
        </authorList>
    </citation>
    <scope>NUCLEOTIDE SEQUENCE [LARGE SCALE GENOMIC DNA]</scope>
    <source>
        <strain evidence="5 6">ZFG47</strain>
    </source>
</reference>
<dbReference type="InterPro" id="IPR009057">
    <property type="entry name" value="Homeodomain-like_sf"/>
</dbReference>
<dbReference type="GO" id="GO:0003700">
    <property type="term" value="F:DNA-binding transcription factor activity"/>
    <property type="evidence" value="ECO:0007669"/>
    <property type="project" value="TreeGrafter"/>
</dbReference>
<accession>A0A2Z4IRE6</accession>
<dbReference type="PRINTS" id="PR00455">
    <property type="entry name" value="HTHTETR"/>
</dbReference>
<sequence>MLSGALEVFYERGYHGASVRDIARRVGVTVPALYYHYENKQAMLVTLLETGMGEVLDRAWQAAKDAIDDPEQRLANLVEAIVLYMTDWVSVAYLDTELRYLDPENRKRYAALRKQLEQLLTNTIEEGTENGVFAVSHPDDTTRALLGMCQAIATWYHPEGPHAPAEIAERYVEIALNAVGARVQRKPTSGKRSTRSRRTDPVE</sequence>
<dbReference type="AlphaFoldDB" id="A0A2Z4IRE6"/>
<dbReference type="PANTHER" id="PTHR30055:SF237">
    <property type="entry name" value="TRANSCRIPTIONAL REPRESSOR MCE3R"/>
    <property type="match status" value="1"/>
</dbReference>
<keyword evidence="1 2" id="KW-0238">DNA-binding</keyword>
<dbReference type="PANTHER" id="PTHR30055">
    <property type="entry name" value="HTH-TYPE TRANSCRIPTIONAL REGULATOR RUTR"/>
    <property type="match status" value="1"/>
</dbReference>
<dbReference type="InterPro" id="IPR050109">
    <property type="entry name" value="HTH-type_TetR-like_transc_reg"/>
</dbReference>
<proteinExistence type="predicted"/>
<evidence type="ECO:0000259" key="4">
    <source>
        <dbReference type="PROSITE" id="PS50977"/>
    </source>
</evidence>
<dbReference type="Pfam" id="PF00440">
    <property type="entry name" value="TetR_N"/>
    <property type="match status" value="1"/>
</dbReference>
<dbReference type="KEGG" id="scad:DN051_01805"/>
<keyword evidence="6" id="KW-1185">Reference proteome</keyword>
<dbReference type="PROSITE" id="PS50977">
    <property type="entry name" value="HTH_TETR_2"/>
    <property type="match status" value="1"/>
</dbReference>
<dbReference type="InterPro" id="IPR001647">
    <property type="entry name" value="HTH_TetR"/>
</dbReference>